<comment type="catalytic activity">
    <reaction evidence="8">
        <text>thiamine + H2O = 5-(2-hydroxyethyl)-4-methylthiazole + 4-amino-5-hydroxymethyl-2-methylpyrimidine + H(+)</text>
        <dbReference type="Rhea" id="RHEA:17509"/>
        <dbReference type="ChEBI" id="CHEBI:15377"/>
        <dbReference type="ChEBI" id="CHEBI:15378"/>
        <dbReference type="ChEBI" id="CHEBI:16892"/>
        <dbReference type="ChEBI" id="CHEBI:17957"/>
        <dbReference type="ChEBI" id="CHEBI:18385"/>
        <dbReference type="EC" id="3.5.99.2"/>
    </reaction>
</comment>
<dbReference type="GO" id="GO:0009229">
    <property type="term" value="P:thiamine diphosphate biosynthetic process"/>
    <property type="evidence" value="ECO:0007669"/>
    <property type="project" value="UniProtKB-UniPathway"/>
</dbReference>
<evidence type="ECO:0000313" key="10">
    <source>
        <dbReference type="EMBL" id="GAX07905.1"/>
    </source>
</evidence>
<dbReference type="GO" id="GO:0005829">
    <property type="term" value="C:cytosol"/>
    <property type="evidence" value="ECO:0007669"/>
    <property type="project" value="TreeGrafter"/>
</dbReference>
<dbReference type="PANTHER" id="PTHR43198">
    <property type="entry name" value="BIFUNCTIONAL TH2 PROTEIN"/>
    <property type="match status" value="1"/>
</dbReference>
<keyword evidence="7" id="KW-0784">Thiamine biosynthesis</keyword>
<sequence>MSFSQELIKASQPYLIANEQHPFIQSVLHNQVDAKALAYYIQQDLQYANAETIVQTALIANSKTVDDQRLFADQLSRHLKSVSALFQQLSHNNHNEWSQQYDAAVQPITFLYRQHILAPLSSANLLAILTPFEAGIWLYVELGKFLSQSDQVHQDNPFYPWVDELQHGEFAGKDGISDKFMAIIDREAARTTESQLAAAKQAFLRSCLLEWYFWDAATKQISWASWTESALDGQAGEL</sequence>
<evidence type="ECO:0000256" key="8">
    <source>
        <dbReference type="ARBA" id="ARBA00048337"/>
    </source>
</evidence>
<accession>A0A1Z5J1I3</accession>
<dbReference type="Proteomes" id="UP000223370">
    <property type="component" value="Unassembled WGS sequence"/>
</dbReference>
<dbReference type="EC" id="3.5.99.2" evidence="5"/>
<dbReference type="InterPro" id="IPR016084">
    <property type="entry name" value="Haem_Oase-like_multi-hlx"/>
</dbReference>
<gene>
    <name evidence="10" type="primary">tenA_2</name>
    <name evidence="10" type="ORF">IWT5_01056</name>
</gene>
<dbReference type="UniPathway" id="UPA00060"/>
<dbReference type="Pfam" id="PF03070">
    <property type="entry name" value="TENA_THI-4"/>
    <property type="match status" value="1"/>
</dbReference>
<evidence type="ECO:0000256" key="4">
    <source>
        <dbReference type="ARBA" id="ARBA00011881"/>
    </source>
</evidence>
<evidence type="ECO:0000256" key="2">
    <source>
        <dbReference type="ARBA" id="ARBA00004948"/>
    </source>
</evidence>
<dbReference type="InterPro" id="IPR004305">
    <property type="entry name" value="Thiaminase-2/PQQC"/>
</dbReference>
<evidence type="ECO:0000313" key="11">
    <source>
        <dbReference type="Proteomes" id="UP000223370"/>
    </source>
</evidence>
<dbReference type="Gene3D" id="1.20.910.10">
    <property type="entry name" value="Heme oxygenase-like"/>
    <property type="match status" value="1"/>
</dbReference>
<protein>
    <recommendedName>
        <fullName evidence="6">Aminopyrimidine aminohydrolase</fullName>
        <ecNumber evidence="5">3.5.99.2</ecNumber>
    </recommendedName>
</protein>
<proteinExistence type="inferred from homology"/>
<dbReference type="SUPFAM" id="SSF48613">
    <property type="entry name" value="Heme oxygenase-like"/>
    <property type="match status" value="1"/>
</dbReference>
<evidence type="ECO:0000256" key="3">
    <source>
        <dbReference type="ARBA" id="ARBA00010264"/>
    </source>
</evidence>
<comment type="subunit">
    <text evidence="4">Homotetramer.</text>
</comment>
<keyword evidence="11" id="KW-1185">Reference proteome</keyword>
<comment type="caution">
    <text evidence="10">The sequence shown here is derived from an EMBL/GenBank/DDBJ whole genome shotgun (WGS) entry which is preliminary data.</text>
</comment>
<evidence type="ECO:0000256" key="6">
    <source>
        <dbReference type="ARBA" id="ARBA00013647"/>
    </source>
</evidence>
<comment type="catalytic activity">
    <reaction evidence="1">
        <text>4-amino-5-aminomethyl-2-methylpyrimidine + H2O = 4-amino-5-hydroxymethyl-2-methylpyrimidine + NH4(+)</text>
        <dbReference type="Rhea" id="RHEA:31799"/>
        <dbReference type="ChEBI" id="CHEBI:15377"/>
        <dbReference type="ChEBI" id="CHEBI:16892"/>
        <dbReference type="ChEBI" id="CHEBI:28938"/>
        <dbReference type="ChEBI" id="CHEBI:63416"/>
        <dbReference type="EC" id="3.5.99.2"/>
    </reaction>
</comment>
<name>A0A1Z5J1I3_9LACO</name>
<evidence type="ECO:0000259" key="9">
    <source>
        <dbReference type="Pfam" id="PF03070"/>
    </source>
</evidence>
<dbReference type="InterPro" id="IPR050967">
    <property type="entry name" value="Thiamine_Salvage_TenA"/>
</dbReference>
<dbReference type="EMBL" id="BCMJ01000003">
    <property type="protein sequence ID" value="GAX07905.1"/>
    <property type="molecule type" value="Genomic_DNA"/>
</dbReference>
<comment type="pathway">
    <text evidence="2">Cofactor biosynthesis; thiamine diphosphate biosynthesis.</text>
</comment>
<comment type="similarity">
    <text evidence="3">Belongs to the TenA family.</text>
</comment>
<dbReference type="AlphaFoldDB" id="A0A1Z5J1I3"/>
<dbReference type="GO" id="GO:0050334">
    <property type="term" value="F:thiaminase activity"/>
    <property type="evidence" value="ECO:0007669"/>
    <property type="project" value="UniProtKB-EC"/>
</dbReference>
<dbReference type="OrthoDB" id="34166at2"/>
<reference evidence="10 11" key="1">
    <citation type="submission" date="2015-11" db="EMBL/GenBank/DDBJ databases">
        <title>Draft genome sequences of new species of the genus Lactobacillus isolated from orchardgrass silage.</title>
        <authorList>
            <person name="Tohno M."/>
            <person name="Tanizawa Y."/>
            <person name="Arita M."/>
        </authorList>
    </citation>
    <scope>NUCLEOTIDE SEQUENCE [LARGE SCALE GENOMIC DNA]</scope>
    <source>
        <strain evidence="10 11">IWT5</strain>
    </source>
</reference>
<dbReference type="RefSeq" id="WP_098824259.1">
    <property type="nucleotide sequence ID" value="NZ_BCMJ01000003.1"/>
</dbReference>
<dbReference type="GO" id="GO:0009228">
    <property type="term" value="P:thiamine biosynthetic process"/>
    <property type="evidence" value="ECO:0007669"/>
    <property type="project" value="UniProtKB-KW"/>
</dbReference>
<feature type="domain" description="Thiaminase-2/PQQC" evidence="9">
    <location>
        <begin position="18"/>
        <end position="218"/>
    </location>
</feature>
<dbReference type="PANTHER" id="PTHR43198:SF2">
    <property type="entry name" value="SI:CH1073-67J19.1-RELATED"/>
    <property type="match status" value="1"/>
</dbReference>
<dbReference type="CDD" id="cd19360">
    <property type="entry name" value="TenA_C_SaTenA-like"/>
    <property type="match status" value="1"/>
</dbReference>
<evidence type="ECO:0000256" key="7">
    <source>
        <dbReference type="ARBA" id="ARBA00022977"/>
    </source>
</evidence>
<evidence type="ECO:0000256" key="1">
    <source>
        <dbReference type="ARBA" id="ARBA00001881"/>
    </source>
</evidence>
<organism evidence="10 11">
    <name type="scientific">Secundilactobacillus silagincola</name>
    <dbReference type="NCBI Taxonomy" id="1714681"/>
    <lineage>
        <taxon>Bacteria</taxon>
        <taxon>Bacillati</taxon>
        <taxon>Bacillota</taxon>
        <taxon>Bacilli</taxon>
        <taxon>Lactobacillales</taxon>
        <taxon>Lactobacillaceae</taxon>
        <taxon>Secundilactobacillus</taxon>
    </lineage>
</organism>
<evidence type="ECO:0000256" key="5">
    <source>
        <dbReference type="ARBA" id="ARBA00012684"/>
    </source>
</evidence>